<evidence type="ECO:0000313" key="7">
    <source>
        <dbReference type="Proteomes" id="UP000313645"/>
    </source>
</evidence>
<sequence>MFYRLRHDFQLSIITLLGACAVFGITPFAIFRFITGNALAGLTDLVILVSICAAVVYAWLTGDNRRAGFCLAMFTCTGGVMVATLLGDVGLFWLYPAMVTSFFLTVPFVAVVVNSLAVVALVIEDVAFDSHEQMLSFVTTCVVVSSCAYIFARRNEHQRERLERLATHDPLTGVKNRRAMEEELQAAVANYSRNRMPYALIIFDLDHFKRINDGFGHARGDEALVECAELIRRCTRKSDQLFRFGGEEFVLLMPGVRESGIRAVAENLRHKVASELLTPAGPITASFGVSCLDGTDDAESWLARADEALYEAKSLGRNRVVIRPSPVEPGCGSGTAGSPASRRRIPD</sequence>
<reference evidence="6 7" key="1">
    <citation type="submission" date="2019-02" db="EMBL/GenBank/DDBJ databases">
        <title>Marinobacter halodurans sp. nov., a marine bacterium isolated from sea tidal flat.</title>
        <authorList>
            <person name="Yoo Y."/>
            <person name="Lee D.W."/>
            <person name="Kim B.S."/>
            <person name="Kim J.-J."/>
        </authorList>
    </citation>
    <scope>NUCLEOTIDE SEQUENCE [LARGE SCALE GENOMIC DNA]</scope>
    <source>
        <strain evidence="6 7">YJ-S3-2</strain>
    </source>
</reference>
<name>A0ABY1ZE32_9GAMM</name>
<dbReference type="InterPro" id="IPR043128">
    <property type="entry name" value="Rev_trsase/Diguanyl_cyclase"/>
</dbReference>
<evidence type="ECO:0000256" key="3">
    <source>
        <dbReference type="SAM" id="MobiDB-lite"/>
    </source>
</evidence>
<evidence type="ECO:0000256" key="2">
    <source>
        <dbReference type="ARBA" id="ARBA00034247"/>
    </source>
</evidence>
<evidence type="ECO:0000313" key="6">
    <source>
        <dbReference type="EMBL" id="TBW47906.1"/>
    </source>
</evidence>
<comment type="caution">
    <text evidence="6">The sequence shown here is derived from an EMBL/GenBank/DDBJ whole genome shotgun (WGS) entry which is preliminary data.</text>
</comment>
<organism evidence="6 7">
    <name type="scientific">Marinobacter halodurans</name>
    <dbReference type="NCBI Taxonomy" id="2528979"/>
    <lineage>
        <taxon>Bacteria</taxon>
        <taxon>Pseudomonadati</taxon>
        <taxon>Pseudomonadota</taxon>
        <taxon>Gammaproteobacteria</taxon>
        <taxon>Pseudomonadales</taxon>
        <taxon>Marinobacteraceae</taxon>
        <taxon>Marinobacter</taxon>
    </lineage>
</organism>
<dbReference type="CDD" id="cd01949">
    <property type="entry name" value="GGDEF"/>
    <property type="match status" value="1"/>
</dbReference>
<proteinExistence type="predicted"/>
<feature type="transmembrane region" description="Helical" evidence="4">
    <location>
        <begin position="12"/>
        <end position="34"/>
    </location>
</feature>
<evidence type="ECO:0000256" key="1">
    <source>
        <dbReference type="ARBA" id="ARBA00012528"/>
    </source>
</evidence>
<dbReference type="InterPro" id="IPR029787">
    <property type="entry name" value="Nucleotide_cyclase"/>
</dbReference>
<keyword evidence="4" id="KW-0472">Membrane</keyword>
<comment type="catalytic activity">
    <reaction evidence="2">
        <text>2 GTP = 3',3'-c-di-GMP + 2 diphosphate</text>
        <dbReference type="Rhea" id="RHEA:24898"/>
        <dbReference type="ChEBI" id="CHEBI:33019"/>
        <dbReference type="ChEBI" id="CHEBI:37565"/>
        <dbReference type="ChEBI" id="CHEBI:58805"/>
        <dbReference type="EC" id="2.7.7.65"/>
    </reaction>
</comment>
<dbReference type="Pfam" id="PF00990">
    <property type="entry name" value="GGDEF"/>
    <property type="match status" value="1"/>
</dbReference>
<dbReference type="NCBIfam" id="TIGR00254">
    <property type="entry name" value="GGDEF"/>
    <property type="match status" value="1"/>
</dbReference>
<dbReference type="PANTHER" id="PTHR45138">
    <property type="entry name" value="REGULATORY COMPONENTS OF SENSORY TRANSDUCTION SYSTEM"/>
    <property type="match status" value="1"/>
</dbReference>
<dbReference type="SMART" id="SM00267">
    <property type="entry name" value="GGDEF"/>
    <property type="match status" value="1"/>
</dbReference>
<dbReference type="EMBL" id="SJDL01000055">
    <property type="protein sequence ID" value="TBW47906.1"/>
    <property type="molecule type" value="Genomic_DNA"/>
</dbReference>
<dbReference type="PROSITE" id="PS51257">
    <property type="entry name" value="PROKAR_LIPOPROTEIN"/>
    <property type="match status" value="1"/>
</dbReference>
<feature type="transmembrane region" description="Helical" evidence="4">
    <location>
        <begin position="67"/>
        <end position="95"/>
    </location>
</feature>
<feature type="transmembrane region" description="Helical" evidence="4">
    <location>
        <begin position="101"/>
        <end position="123"/>
    </location>
</feature>
<dbReference type="EC" id="2.7.7.65" evidence="1"/>
<accession>A0ABY1ZE32</accession>
<keyword evidence="4" id="KW-0812">Transmembrane</keyword>
<keyword evidence="4" id="KW-1133">Transmembrane helix</keyword>
<protein>
    <recommendedName>
        <fullName evidence="1">diguanylate cyclase</fullName>
        <ecNumber evidence="1">2.7.7.65</ecNumber>
    </recommendedName>
</protein>
<feature type="domain" description="GGDEF" evidence="5">
    <location>
        <begin position="196"/>
        <end position="325"/>
    </location>
</feature>
<dbReference type="PROSITE" id="PS50887">
    <property type="entry name" value="GGDEF"/>
    <property type="match status" value="1"/>
</dbReference>
<feature type="region of interest" description="Disordered" evidence="3">
    <location>
        <begin position="326"/>
        <end position="347"/>
    </location>
</feature>
<evidence type="ECO:0000259" key="5">
    <source>
        <dbReference type="PROSITE" id="PS50887"/>
    </source>
</evidence>
<dbReference type="InterPro" id="IPR050469">
    <property type="entry name" value="Diguanylate_Cyclase"/>
</dbReference>
<dbReference type="SUPFAM" id="SSF55073">
    <property type="entry name" value="Nucleotide cyclase"/>
    <property type="match status" value="1"/>
</dbReference>
<keyword evidence="7" id="KW-1185">Reference proteome</keyword>
<feature type="transmembrane region" description="Helical" evidence="4">
    <location>
        <begin position="40"/>
        <end position="60"/>
    </location>
</feature>
<gene>
    <name evidence="6" type="ORF">EZI54_21990</name>
</gene>
<dbReference type="Gene3D" id="3.30.70.270">
    <property type="match status" value="1"/>
</dbReference>
<dbReference type="PANTHER" id="PTHR45138:SF9">
    <property type="entry name" value="DIGUANYLATE CYCLASE DGCM-RELATED"/>
    <property type="match status" value="1"/>
</dbReference>
<dbReference type="Proteomes" id="UP000313645">
    <property type="component" value="Unassembled WGS sequence"/>
</dbReference>
<feature type="transmembrane region" description="Helical" evidence="4">
    <location>
        <begin position="135"/>
        <end position="152"/>
    </location>
</feature>
<evidence type="ECO:0000256" key="4">
    <source>
        <dbReference type="SAM" id="Phobius"/>
    </source>
</evidence>
<dbReference type="InterPro" id="IPR000160">
    <property type="entry name" value="GGDEF_dom"/>
</dbReference>